<organism evidence="2 4">
    <name type="scientific">Clostridium septicum</name>
    <dbReference type="NCBI Taxonomy" id="1504"/>
    <lineage>
        <taxon>Bacteria</taxon>
        <taxon>Bacillati</taxon>
        <taxon>Bacillota</taxon>
        <taxon>Clostridia</taxon>
        <taxon>Eubacteriales</taxon>
        <taxon>Clostridiaceae</taxon>
        <taxon>Clostridium</taxon>
    </lineage>
</organism>
<reference evidence="3" key="2">
    <citation type="submission" date="2022-06" db="EMBL/GenBank/DDBJ databases">
        <authorList>
            <person name="Holder M.E."/>
            <person name="Ajami N.J."/>
            <person name="Petrosino J.F."/>
        </authorList>
    </citation>
    <scope>NUCLEOTIDE SEQUENCE</scope>
    <source>
        <strain evidence="3">RMA 8861</strain>
    </source>
</reference>
<dbReference type="Gene3D" id="3.40.50.300">
    <property type="entry name" value="P-loop containing nucleotide triphosphate hydrolases"/>
    <property type="match status" value="1"/>
</dbReference>
<dbReference type="GO" id="GO:0005829">
    <property type="term" value="C:cytosol"/>
    <property type="evidence" value="ECO:0007669"/>
    <property type="project" value="TreeGrafter"/>
</dbReference>
<dbReference type="EMBL" id="CP099799">
    <property type="protein sequence ID" value="USS00408.1"/>
    <property type="molecule type" value="Genomic_DNA"/>
</dbReference>
<dbReference type="GO" id="GO:0005524">
    <property type="term" value="F:ATP binding"/>
    <property type="evidence" value="ECO:0007669"/>
    <property type="project" value="TreeGrafter"/>
</dbReference>
<dbReference type="EMBL" id="CP023671">
    <property type="protein sequence ID" value="AYE33843.1"/>
    <property type="molecule type" value="Genomic_DNA"/>
</dbReference>
<sequence length="731" mass="84324">MLYNNRKKKLIDDVRSYFVNGYNEWITIDIVNLNRVDIIGVTERANDILLAKKYIHKKIEEINLLGVEKEWEVFTPGIIELYTEMEAKFLQLDRTVKVSGAASFSEFIDKNDLEERYEEKKIIAFYSYKGGVGRTSALIQTAYSLAERGKNVALIDLDLESPSFNYVFSNDIQSDTGLIDYLHENIYDTNIERNNSGLEIDSFITKLNKGFLGDIYIIPAGEVNYNYIKKLERIKQNSVYKNSYIEYLIEKIKQMYDIDYILIDSVNGINKWAALALTDLASDVFIFGGPNKEDISGIKLILDIIGSKRKSTIVMSKIKGHGEKVAKSLLNDLGIYEDFISIKYDPDIEGASNYITENRLEDFDEISNFILGNDNTIQNKRWIYENKEKVRRILDKISAKKLFSNVVINNEINILDKSKFIIVKNNNVNLENLFQVNNKKINKIDMFKLDVNLINATNSPVDSLSVILAYLFSSFEELFSIEVKAGLEGFEDRVIAYSEEFINVKRNKNVAKIYEDKCNEISERLSQMGRNDNIYMYWSLNDLGLLLRDVEQEWIANEKSLLDIIFLATDIINSIKNINLKIIMDEDVYENINNYDMSILAGINSNILNLSLKSENKDALRDIITEILDKSIMYLNNSVMRSETILRDLNLSKEDDINLNLVYCERIVENSYSKTLAAWLAERLIYVEDLSKEVILDVIAKAAEIEKSNENYKRNSIITFESFKKALEDEE</sequence>
<evidence type="ECO:0000313" key="5">
    <source>
        <dbReference type="Proteomes" id="UP001055437"/>
    </source>
</evidence>
<dbReference type="GO" id="GO:0016887">
    <property type="term" value="F:ATP hydrolysis activity"/>
    <property type="evidence" value="ECO:0007669"/>
    <property type="project" value="TreeGrafter"/>
</dbReference>
<evidence type="ECO:0000313" key="2">
    <source>
        <dbReference type="EMBL" id="AYE33843.1"/>
    </source>
</evidence>
<feature type="domain" description="AAA" evidence="1">
    <location>
        <begin position="121"/>
        <end position="307"/>
    </location>
</feature>
<reference evidence="2 4" key="1">
    <citation type="submission" date="2017-09" db="EMBL/GenBank/DDBJ databases">
        <authorList>
            <person name="Thomas P."/>
            <person name="Seyboldt C."/>
        </authorList>
    </citation>
    <scope>NUCLEOTIDE SEQUENCE [LARGE SCALE GENOMIC DNA]</scope>
    <source>
        <strain evidence="2 4">DSM 7534</strain>
    </source>
</reference>
<dbReference type="GO" id="GO:0009898">
    <property type="term" value="C:cytoplasmic side of plasma membrane"/>
    <property type="evidence" value="ECO:0007669"/>
    <property type="project" value="TreeGrafter"/>
</dbReference>
<dbReference type="RefSeq" id="WP_120140578.1">
    <property type="nucleotide sequence ID" value="NZ_CP023671.1"/>
</dbReference>
<dbReference type="GO" id="GO:0051782">
    <property type="term" value="P:negative regulation of cell division"/>
    <property type="evidence" value="ECO:0007669"/>
    <property type="project" value="TreeGrafter"/>
</dbReference>
<proteinExistence type="predicted"/>
<dbReference type="AlphaFoldDB" id="A0A9N7JJU9"/>
<gene>
    <name evidence="2" type="ORF">CP523_04820</name>
    <name evidence="3" type="ORF">NH397_13075</name>
</gene>
<dbReference type="GeneID" id="303560005"/>
<protein>
    <submittedName>
        <fullName evidence="3">AAA family ATPase</fullName>
    </submittedName>
</protein>
<keyword evidence="5" id="KW-1185">Reference proteome</keyword>
<dbReference type="PANTHER" id="PTHR43384:SF10">
    <property type="entry name" value="ATPASE INVOLVED IN CHROMOSOME PARTITIONING, PARA_MIND FAMILY"/>
    <property type="match status" value="1"/>
</dbReference>
<name>A0A9N7JJU9_CLOSE</name>
<dbReference type="Proteomes" id="UP001055437">
    <property type="component" value="Chromosome"/>
</dbReference>
<dbReference type="CDD" id="cd02042">
    <property type="entry name" value="ParAB_family"/>
    <property type="match status" value="1"/>
</dbReference>
<dbReference type="InterPro" id="IPR025669">
    <property type="entry name" value="AAA_dom"/>
</dbReference>
<accession>A0A9N7JJU9</accession>
<evidence type="ECO:0000259" key="1">
    <source>
        <dbReference type="Pfam" id="PF13614"/>
    </source>
</evidence>
<evidence type="ECO:0000313" key="4">
    <source>
        <dbReference type="Proteomes" id="UP000280586"/>
    </source>
</evidence>
<dbReference type="KEGG" id="csep:CP523_04820"/>
<dbReference type="SUPFAM" id="SSF52540">
    <property type="entry name" value="P-loop containing nucleoside triphosphate hydrolases"/>
    <property type="match status" value="1"/>
</dbReference>
<dbReference type="InterPro" id="IPR050625">
    <property type="entry name" value="ParA/MinD_ATPase"/>
</dbReference>
<dbReference type="Pfam" id="PF13614">
    <property type="entry name" value="AAA_31"/>
    <property type="match status" value="1"/>
</dbReference>
<evidence type="ECO:0000313" key="3">
    <source>
        <dbReference type="EMBL" id="USS00408.1"/>
    </source>
</evidence>
<dbReference type="NCBIfam" id="NF047398">
    <property type="entry name" value="AAA_KGGVGR"/>
    <property type="match status" value="1"/>
</dbReference>
<dbReference type="PANTHER" id="PTHR43384">
    <property type="entry name" value="SEPTUM SITE-DETERMINING PROTEIN MIND HOMOLOG, CHLOROPLASTIC-RELATED"/>
    <property type="match status" value="1"/>
</dbReference>
<dbReference type="InterPro" id="IPR027417">
    <property type="entry name" value="P-loop_NTPase"/>
</dbReference>
<dbReference type="Proteomes" id="UP000280586">
    <property type="component" value="Chromosome"/>
</dbReference>